<evidence type="ECO:0000256" key="5">
    <source>
        <dbReference type="ARBA" id="ARBA00022679"/>
    </source>
</evidence>
<keyword evidence="7 9" id="KW-1133">Transmembrane helix</keyword>
<dbReference type="CDD" id="cd00761">
    <property type="entry name" value="Glyco_tranf_GTA_type"/>
    <property type="match status" value="1"/>
</dbReference>
<keyword evidence="5 10" id="KW-0808">Transferase</keyword>
<name>A0A554MWZ1_9EURY</name>
<dbReference type="PANTHER" id="PTHR12726:SF0">
    <property type="entry name" value="CERAMIDE GLUCOSYLTRANSFERASE"/>
    <property type="match status" value="1"/>
</dbReference>
<evidence type="ECO:0000256" key="9">
    <source>
        <dbReference type="SAM" id="Phobius"/>
    </source>
</evidence>
<comment type="caution">
    <text evidence="10">The sequence shown here is derived from an EMBL/GenBank/DDBJ whole genome shotgun (WGS) entry which is preliminary data.</text>
</comment>
<dbReference type="InterPro" id="IPR029044">
    <property type="entry name" value="Nucleotide-diphossugar_trans"/>
</dbReference>
<dbReference type="Pfam" id="PF13506">
    <property type="entry name" value="Glyco_transf_21"/>
    <property type="match status" value="1"/>
</dbReference>
<evidence type="ECO:0000313" key="10">
    <source>
        <dbReference type="EMBL" id="TSD09643.1"/>
    </source>
</evidence>
<evidence type="ECO:0000256" key="3">
    <source>
        <dbReference type="ARBA" id="ARBA00004991"/>
    </source>
</evidence>
<keyword evidence="11" id="KW-1185">Reference proteome</keyword>
<evidence type="ECO:0000256" key="8">
    <source>
        <dbReference type="ARBA" id="ARBA00023136"/>
    </source>
</evidence>
<proteinExistence type="predicted"/>
<keyword evidence="6 9" id="KW-0812">Transmembrane</keyword>
<dbReference type="GO" id="GO:0008120">
    <property type="term" value="F:ceramide glucosyltransferase activity"/>
    <property type="evidence" value="ECO:0007669"/>
    <property type="project" value="TreeGrafter"/>
</dbReference>
<evidence type="ECO:0000256" key="4">
    <source>
        <dbReference type="ARBA" id="ARBA00022676"/>
    </source>
</evidence>
<dbReference type="GO" id="GO:0016020">
    <property type="term" value="C:membrane"/>
    <property type="evidence" value="ECO:0007669"/>
    <property type="project" value="UniProtKB-SubCell"/>
</dbReference>
<dbReference type="OrthoDB" id="27596at2157"/>
<accession>A0A554MWZ1</accession>
<reference evidence="10 11" key="1">
    <citation type="submission" date="2018-06" db="EMBL/GenBank/DDBJ databases">
        <title>Natronomonas sp. F16-60 a new haloarchaeon isolated from a solar saltern of Isla Cristina, Huelva, Spain.</title>
        <authorList>
            <person name="Duran-Viseras A."/>
            <person name="Sanchez-Porro C."/>
            <person name="Ventosa A."/>
        </authorList>
    </citation>
    <scope>NUCLEOTIDE SEQUENCE [LARGE SCALE GENOMIC DNA]</scope>
    <source>
        <strain evidence="10 11">F16-60</strain>
    </source>
</reference>
<comment type="pathway">
    <text evidence="3">Sphingolipid metabolism.</text>
</comment>
<dbReference type="InterPro" id="IPR025993">
    <property type="entry name" value="Ceramide_glucosylTrfase"/>
</dbReference>
<evidence type="ECO:0000256" key="7">
    <source>
        <dbReference type="ARBA" id="ARBA00022989"/>
    </source>
</evidence>
<dbReference type="Gene3D" id="3.90.550.10">
    <property type="entry name" value="Spore Coat Polysaccharide Biosynthesis Protein SpsA, Chain A"/>
    <property type="match status" value="1"/>
</dbReference>
<evidence type="ECO:0000256" key="2">
    <source>
        <dbReference type="ARBA" id="ARBA00004760"/>
    </source>
</evidence>
<dbReference type="AlphaFoldDB" id="A0A554MWZ1"/>
<dbReference type="InParanoid" id="A0A554MWZ1"/>
<evidence type="ECO:0000256" key="1">
    <source>
        <dbReference type="ARBA" id="ARBA00004141"/>
    </source>
</evidence>
<dbReference type="RefSeq" id="WP_144262928.1">
    <property type="nucleotide sequence ID" value="NZ_QMDX01000011.1"/>
</dbReference>
<evidence type="ECO:0000313" key="11">
    <source>
        <dbReference type="Proteomes" id="UP000319894"/>
    </source>
</evidence>
<sequence length="310" mass="33921">MTERDPVSVLLPTMEWNTACEQLAAQLKPDDELLVVCDSERDPVAGHDPPEGVRILVAGEPEGCSGKANALAHGMRRARHDRFVWTDDDFERDPDWLDRLVAAGERHGPATAIPFFGGGGWWRPFEPWCGALFAVLCYLQFGGVADTAWGGGVTFTRSELTVPVPAFVAELRTVLSDDYLLTERLPEVHAVRGLVMRVAVPGTHRAVYHRLVRFGRIVGVNSGWWPWLKLSSLLLVGGFLSPLGTVVSLVVGFGVVYAWLGLGRANFLFSPAGVLLLPLLTVTAMVADTFEWGGRRYRFPESGAVEVLDG</sequence>
<dbReference type="SUPFAM" id="SSF53448">
    <property type="entry name" value="Nucleotide-diphospho-sugar transferases"/>
    <property type="match status" value="1"/>
</dbReference>
<protein>
    <submittedName>
        <fullName evidence="10">Glycosyltransferase family 2 protein</fullName>
    </submittedName>
</protein>
<keyword evidence="4" id="KW-0328">Glycosyltransferase</keyword>
<dbReference type="Proteomes" id="UP000319894">
    <property type="component" value="Unassembled WGS sequence"/>
</dbReference>
<feature type="transmembrane region" description="Helical" evidence="9">
    <location>
        <begin position="266"/>
        <end position="287"/>
    </location>
</feature>
<gene>
    <name evidence="10" type="ORF">DP107_14805</name>
</gene>
<dbReference type="GO" id="GO:0006679">
    <property type="term" value="P:glucosylceramide biosynthetic process"/>
    <property type="evidence" value="ECO:0007669"/>
    <property type="project" value="TreeGrafter"/>
</dbReference>
<dbReference type="PANTHER" id="PTHR12726">
    <property type="entry name" value="CERAMIDE GLUCOSYLTRANSFERASE"/>
    <property type="match status" value="1"/>
</dbReference>
<dbReference type="EMBL" id="QMDX01000011">
    <property type="protein sequence ID" value="TSD09643.1"/>
    <property type="molecule type" value="Genomic_DNA"/>
</dbReference>
<organism evidence="10 11">
    <name type="scientific">Haloglomus irregulare</name>
    <dbReference type="NCBI Taxonomy" id="2234134"/>
    <lineage>
        <taxon>Archaea</taxon>
        <taxon>Methanobacteriati</taxon>
        <taxon>Methanobacteriota</taxon>
        <taxon>Stenosarchaea group</taxon>
        <taxon>Halobacteria</taxon>
        <taxon>Halobacteriales</taxon>
        <taxon>Natronomonadaceae</taxon>
        <taxon>Haloglomus</taxon>
    </lineage>
</organism>
<comment type="subcellular location">
    <subcellularLocation>
        <location evidence="1">Membrane</location>
        <topology evidence="1">Multi-pass membrane protein</topology>
    </subcellularLocation>
</comment>
<comment type="pathway">
    <text evidence="2">Lipid metabolism; sphingolipid metabolism.</text>
</comment>
<evidence type="ECO:0000256" key="6">
    <source>
        <dbReference type="ARBA" id="ARBA00022692"/>
    </source>
</evidence>
<feature type="transmembrane region" description="Helical" evidence="9">
    <location>
        <begin position="233"/>
        <end position="260"/>
    </location>
</feature>
<keyword evidence="8 9" id="KW-0472">Membrane</keyword>